<feature type="transmembrane region" description="Helical" evidence="9">
    <location>
        <begin position="481"/>
        <end position="502"/>
    </location>
</feature>
<feature type="transmembrane region" description="Helical" evidence="9">
    <location>
        <begin position="120"/>
        <end position="138"/>
    </location>
</feature>
<keyword evidence="5 9" id="KW-0812">Transmembrane</keyword>
<evidence type="ECO:0000259" key="11">
    <source>
        <dbReference type="Pfam" id="PF24878"/>
    </source>
</evidence>
<evidence type="ECO:0000256" key="9">
    <source>
        <dbReference type="SAM" id="Phobius"/>
    </source>
</evidence>
<gene>
    <name evidence="12" type="ORF">nbrc107697_10490</name>
</gene>
<dbReference type="GO" id="GO:0009103">
    <property type="term" value="P:lipopolysaccharide biosynthetic process"/>
    <property type="evidence" value="ECO:0007669"/>
    <property type="project" value="UniProtKB-ARBA"/>
</dbReference>
<dbReference type="Pfam" id="PF24878">
    <property type="entry name" value="YkcB_C"/>
    <property type="match status" value="1"/>
</dbReference>
<dbReference type="PANTHER" id="PTHR33908">
    <property type="entry name" value="MANNOSYLTRANSFERASE YKCB-RELATED"/>
    <property type="match status" value="1"/>
</dbReference>
<accession>A0A7I9UW61</accession>
<keyword evidence="7 9" id="KW-0472">Membrane</keyword>
<dbReference type="GO" id="GO:0005886">
    <property type="term" value="C:plasma membrane"/>
    <property type="evidence" value="ECO:0007669"/>
    <property type="project" value="UniProtKB-SubCell"/>
</dbReference>
<feature type="transmembrane region" description="Helical" evidence="9">
    <location>
        <begin position="398"/>
        <end position="419"/>
    </location>
</feature>
<keyword evidence="13" id="KW-1185">Reference proteome</keyword>
<evidence type="ECO:0000313" key="13">
    <source>
        <dbReference type="Proteomes" id="UP000444980"/>
    </source>
</evidence>
<dbReference type="Pfam" id="PF13231">
    <property type="entry name" value="PMT_2"/>
    <property type="match status" value="1"/>
</dbReference>
<proteinExistence type="predicted"/>
<feature type="transmembrane region" description="Helical" evidence="9">
    <location>
        <begin position="344"/>
        <end position="361"/>
    </location>
</feature>
<dbReference type="InterPro" id="IPR056785">
    <property type="entry name" value="YkcA/B-like_C"/>
</dbReference>
<dbReference type="InterPro" id="IPR038731">
    <property type="entry name" value="RgtA/B/C-like"/>
</dbReference>
<dbReference type="AlphaFoldDB" id="A0A7I9UW61"/>
<feature type="compositionally biased region" description="Gly residues" evidence="8">
    <location>
        <begin position="622"/>
        <end position="631"/>
    </location>
</feature>
<feature type="compositionally biased region" description="Gly residues" evidence="8">
    <location>
        <begin position="638"/>
        <end position="648"/>
    </location>
</feature>
<dbReference type="InterPro" id="IPR050297">
    <property type="entry name" value="LipidA_mod_glycosyltrf_83"/>
</dbReference>
<feature type="transmembrane region" description="Helical" evidence="9">
    <location>
        <begin position="426"/>
        <end position="444"/>
    </location>
</feature>
<feature type="transmembrane region" description="Helical" evidence="9">
    <location>
        <begin position="241"/>
        <end position="261"/>
    </location>
</feature>
<feature type="transmembrane region" description="Helical" evidence="9">
    <location>
        <begin position="41"/>
        <end position="58"/>
    </location>
</feature>
<feature type="transmembrane region" description="Helical" evidence="9">
    <location>
        <begin position="201"/>
        <end position="229"/>
    </location>
</feature>
<dbReference type="GO" id="GO:0010041">
    <property type="term" value="P:response to iron(III) ion"/>
    <property type="evidence" value="ECO:0007669"/>
    <property type="project" value="TreeGrafter"/>
</dbReference>
<feature type="transmembrane region" description="Helical" evidence="9">
    <location>
        <begin position="456"/>
        <end position="474"/>
    </location>
</feature>
<feature type="region of interest" description="Disordered" evidence="8">
    <location>
        <begin position="1"/>
        <end position="21"/>
    </location>
</feature>
<reference evidence="13" key="1">
    <citation type="submission" date="2019-06" db="EMBL/GenBank/DDBJ databases">
        <title>Gordonia isolated from sludge of a wastewater treatment plant.</title>
        <authorList>
            <person name="Tamura T."/>
            <person name="Aoyama K."/>
            <person name="Kang Y."/>
            <person name="Saito S."/>
            <person name="Akiyama N."/>
            <person name="Yazawa K."/>
            <person name="Gonoi T."/>
            <person name="Mikami Y."/>
        </authorList>
    </citation>
    <scope>NUCLEOTIDE SEQUENCE [LARGE SCALE GENOMIC DNA]</scope>
    <source>
        <strain evidence="13">NBRC 107697</strain>
    </source>
</reference>
<keyword evidence="4 12" id="KW-0808">Transferase</keyword>
<feature type="transmembrane region" description="Helical" evidence="9">
    <location>
        <begin position="373"/>
        <end position="392"/>
    </location>
</feature>
<evidence type="ECO:0000256" key="3">
    <source>
        <dbReference type="ARBA" id="ARBA00022676"/>
    </source>
</evidence>
<feature type="region of interest" description="Disordered" evidence="8">
    <location>
        <begin position="298"/>
        <end position="317"/>
    </location>
</feature>
<feature type="compositionally biased region" description="Low complexity" evidence="8">
    <location>
        <begin position="8"/>
        <end position="21"/>
    </location>
</feature>
<sequence length="677" mass="70107">MTVVTDRPTAGPSTSGAAASSPKRRTVSAWLTGGHSRWERPILAGILAFAAVCYLWALDSLGWANDYYAAAVQAGTQSWKALLFGSLDAGNAITVDKPPVSLWAMSLSGRILGFNSWSMLAPQALMGVATIALLYATVRRTSGVGAGLIAAAALALTPVAALMFRYNNPDAMLVLLLVAAAYCIVRALADHPLRWTALAGTAVGFAFLTKLMQALLVVPAIGLVLLVALPGSFWHRLRVGLVGLAAMVVSGGWFVALVSLWPAGSRPYIGGSTTNSLLELTLGYNGLGRVFGGDGNPTAGAGGPGGPGGPGGMPGPGGGGGFRHGFGGAPGWTRMFGDSMGTEISWLLPAALIALVVGLWLTRKAVRTDLMRAALLLWGGWLLVTAAVFSTMKGIMHPYYTVALAPEIAALVGIGAALLWDRRDRAGARIALAVMVAVTGVWNFVLLDRTPEWLPWLRWVLLAGAGLAAVALIVGARRERWAAAVAAFALVVGLGGTGAYMLETVAHQQHGGPMLSSGPAQAGDHRGPGNQGPGGRRDGRGPGRTTEVSEQLRDMLSSTESRWAAATIGSHSSGSLQLSSRRPIMAIGGFNGGDAAPTLEQFQRYVRDGQIAYFIVDDRGPGGRGGPGSGPGARQDGRGGPGGPGGRSGTATEITEWVKANFTAQNIDGTTVYDLRH</sequence>
<evidence type="ECO:0000313" key="12">
    <source>
        <dbReference type="EMBL" id="GED97010.1"/>
    </source>
</evidence>
<protein>
    <submittedName>
        <fullName evidence="12">Glycosyl transferase</fullName>
    </submittedName>
</protein>
<evidence type="ECO:0000256" key="6">
    <source>
        <dbReference type="ARBA" id="ARBA00022989"/>
    </source>
</evidence>
<feature type="transmembrane region" description="Helical" evidence="9">
    <location>
        <begin position="144"/>
        <end position="164"/>
    </location>
</feature>
<evidence type="ECO:0000256" key="5">
    <source>
        <dbReference type="ARBA" id="ARBA00022692"/>
    </source>
</evidence>
<keyword evidence="2" id="KW-1003">Cell membrane</keyword>
<dbReference type="RefSeq" id="WP_161926400.1">
    <property type="nucleotide sequence ID" value="NZ_BJOU01000001.1"/>
</dbReference>
<dbReference type="GO" id="GO:0016763">
    <property type="term" value="F:pentosyltransferase activity"/>
    <property type="evidence" value="ECO:0007669"/>
    <property type="project" value="TreeGrafter"/>
</dbReference>
<feature type="region of interest" description="Disordered" evidence="8">
    <location>
        <begin position="616"/>
        <end position="651"/>
    </location>
</feature>
<evidence type="ECO:0000256" key="8">
    <source>
        <dbReference type="SAM" id="MobiDB-lite"/>
    </source>
</evidence>
<comment type="caution">
    <text evidence="12">The sequence shown here is derived from an EMBL/GenBank/DDBJ whole genome shotgun (WGS) entry which is preliminary data.</text>
</comment>
<evidence type="ECO:0000256" key="2">
    <source>
        <dbReference type="ARBA" id="ARBA00022475"/>
    </source>
</evidence>
<keyword evidence="6 9" id="KW-1133">Transmembrane helix</keyword>
<dbReference type="OrthoDB" id="5241882at2"/>
<dbReference type="Proteomes" id="UP000444980">
    <property type="component" value="Unassembled WGS sequence"/>
</dbReference>
<keyword evidence="3" id="KW-0328">Glycosyltransferase</keyword>
<evidence type="ECO:0000256" key="7">
    <source>
        <dbReference type="ARBA" id="ARBA00023136"/>
    </source>
</evidence>
<feature type="region of interest" description="Disordered" evidence="8">
    <location>
        <begin position="510"/>
        <end position="556"/>
    </location>
</feature>
<dbReference type="EMBL" id="BJOU01000001">
    <property type="protein sequence ID" value="GED97010.1"/>
    <property type="molecule type" value="Genomic_DNA"/>
</dbReference>
<organism evidence="12 13">
    <name type="scientific">Gordonia crocea</name>
    <dbReference type="NCBI Taxonomy" id="589162"/>
    <lineage>
        <taxon>Bacteria</taxon>
        <taxon>Bacillati</taxon>
        <taxon>Actinomycetota</taxon>
        <taxon>Actinomycetes</taxon>
        <taxon>Mycobacteriales</taxon>
        <taxon>Gordoniaceae</taxon>
        <taxon>Gordonia</taxon>
    </lineage>
</organism>
<evidence type="ECO:0000259" key="10">
    <source>
        <dbReference type="Pfam" id="PF13231"/>
    </source>
</evidence>
<feature type="domain" description="Putative mannosyltransferase YkcA/B-like C-terminal" evidence="11">
    <location>
        <begin position="558"/>
        <end position="623"/>
    </location>
</feature>
<evidence type="ECO:0000256" key="4">
    <source>
        <dbReference type="ARBA" id="ARBA00022679"/>
    </source>
</evidence>
<dbReference type="PANTHER" id="PTHR33908:SF3">
    <property type="entry name" value="UNDECAPRENYL PHOSPHATE-ALPHA-4-AMINO-4-DEOXY-L-ARABINOSE ARABINOSYL TRANSFERASE"/>
    <property type="match status" value="1"/>
</dbReference>
<name>A0A7I9UW61_9ACTN</name>
<comment type="subcellular location">
    <subcellularLocation>
        <location evidence="1">Cell membrane</location>
        <topology evidence="1">Multi-pass membrane protein</topology>
    </subcellularLocation>
</comment>
<evidence type="ECO:0000256" key="1">
    <source>
        <dbReference type="ARBA" id="ARBA00004651"/>
    </source>
</evidence>
<feature type="domain" description="Glycosyltransferase RgtA/B/C/D-like" evidence="10">
    <location>
        <begin position="96"/>
        <end position="248"/>
    </location>
</feature>